<dbReference type="Pfam" id="PF13489">
    <property type="entry name" value="Methyltransf_23"/>
    <property type="match status" value="1"/>
</dbReference>
<keyword evidence="2" id="KW-1185">Reference proteome</keyword>
<keyword evidence="1" id="KW-0489">Methyltransferase</keyword>
<accession>A0A6M9PI41</accession>
<evidence type="ECO:0000313" key="2">
    <source>
        <dbReference type="Proteomes" id="UP000501090"/>
    </source>
</evidence>
<proteinExistence type="predicted"/>
<sequence>MDLKEVDILGGNIGKHWYYQSKAKALSNLISGLNSKKILDIGSGSAFFSRYILDHSDANEAWCIDISYLSESDESRAGKTLHYRKSIHEANEIELVLLMDVLEHIEDDLTFLSHYVSMVPAGTAFLISVPAFQWLWSSHDEYLEHQRRYTLSEVEKLAKMAGLEINLGCYFFGLVLPIAAVVRLFERCLKPSSGQLKSSMKSHSPLVNFSLKMICSLECTLLRHNRLAGLSVFCLARKP</sequence>
<keyword evidence="1" id="KW-0808">Transferase</keyword>
<dbReference type="EMBL" id="CP028940">
    <property type="protein sequence ID" value="QKM60081.1"/>
    <property type="molecule type" value="Genomic_DNA"/>
</dbReference>
<organism evidence="1 2">
    <name type="scientific">Polynucleobacter arcticus</name>
    <dbReference type="NCBI Taxonomy" id="1743165"/>
    <lineage>
        <taxon>Bacteria</taxon>
        <taxon>Pseudomonadati</taxon>
        <taxon>Pseudomonadota</taxon>
        <taxon>Betaproteobacteria</taxon>
        <taxon>Burkholderiales</taxon>
        <taxon>Burkholderiaceae</taxon>
        <taxon>Polynucleobacter</taxon>
    </lineage>
</organism>
<dbReference type="GO" id="GO:0008168">
    <property type="term" value="F:methyltransferase activity"/>
    <property type="evidence" value="ECO:0007669"/>
    <property type="project" value="UniProtKB-KW"/>
</dbReference>
<dbReference type="GO" id="GO:0032259">
    <property type="term" value="P:methylation"/>
    <property type="evidence" value="ECO:0007669"/>
    <property type="project" value="UniProtKB-KW"/>
</dbReference>
<dbReference type="RefSeq" id="WP_173959853.1">
    <property type="nucleotide sequence ID" value="NZ_CBCSCC010000012.1"/>
</dbReference>
<dbReference type="KEGG" id="pard:DN92_02970"/>
<dbReference type="SUPFAM" id="SSF53335">
    <property type="entry name" value="S-adenosyl-L-methionine-dependent methyltransferases"/>
    <property type="match status" value="1"/>
</dbReference>
<protein>
    <submittedName>
        <fullName evidence="1">Methyltransferase</fullName>
    </submittedName>
</protein>
<dbReference type="AlphaFoldDB" id="A0A6M9PI41"/>
<name>A0A6M9PI41_9BURK</name>
<dbReference type="Gene3D" id="3.40.50.150">
    <property type="entry name" value="Vaccinia Virus protein VP39"/>
    <property type="match status" value="1"/>
</dbReference>
<evidence type="ECO:0000313" key="1">
    <source>
        <dbReference type="EMBL" id="QKM60081.1"/>
    </source>
</evidence>
<gene>
    <name evidence="1" type="ORF">DN92_02970</name>
</gene>
<dbReference type="Proteomes" id="UP000501090">
    <property type="component" value="Chromosome"/>
</dbReference>
<dbReference type="InterPro" id="IPR029063">
    <property type="entry name" value="SAM-dependent_MTases_sf"/>
</dbReference>
<reference evidence="1 2" key="1">
    <citation type="submission" date="2018-04" db="EMBL/GenBank/DDBJ databases">
        <title>Polynucleobacter sp. UK-Long2-W17 genome.</title>
        <authorList>
            <person name="Hahn M.W."/>
        </authorList>
    </citation>
    <scope>NUCLEOTIDE SEQUENCE [LARGE SCALE GENOMIC DNA]</scope>
    <source>
        <strain evidence="1 2">UK-Long2-W17</strain>
    </source>
</reference>